<keyword evidence="2" id="KW-1185">Reference proteome</keyword>
<organism evidence="1 2">
    <name type="scientific">Arenibacter antarcticus</name>
    <dbReference type="NCBI Taxonomy" id="2040469"/>
    <lineage>
        <taxon>Bacteria</taxon>
        <taxon>Pseudomonadati</taxon>
        <taxon>Bacteroidota</taxon>
        <taxon>Flavobacteriia</taxon>
        <taxon>Flavobacteriales</taxon>
        <taxon>Flavobacteriaceae</taxon>
        <taxon>Arenibacter</taxon>
    </lineage>
</organism>
<accession>A0ABW5VDU4</accession>
<comment type="caution">
    <text evidence="1">The sequence shown here is derived from an EMBL/GenBank/DDBJ whole genome shotgun (WGS) entry which is preliminary data.</text>
</comment>
<proteinExistence type="predicted"/>
<dbReference type="Proteomes" id="UP001597532">
    <property type="component" value="Unassembled WGS sequence"/>
</dbReference>
<protein>
    <submittedName>
        <fullName evidence="1">Uncharacterized protein</fullName>
    </submittedName>
</protein>
<evidence type="ECO:0000313" key="2">
    <source>
        <dbReference type="Proteomes" id="UP001597532"/>
    </source>
</evidence>
<evidence type="ECO:0000313" key="1">
    <source>
        <dbReference type="EMBL" id="MFD2789857.1"/>
    </source>
</evidence>
<sequence>MERSVFFKNTTQFFNGKINAKKYSNNNIPVGTAYTIQSGLSAIETVRSNG</sequence>
<name>A0ABW5VDU4_9FLAO</name>
<dbReference type="EMBL" id="JBHUOK010000029">
    <property type="protein sequence ID" value="MFD2789857.1"/>
    <property type="molecule type" value="Genomic_DNA"/>
</dbReference>
<dbReference type="RefSeq" id="WP_251807720.1">
    <property type="nucleotide sequence ID" value="NZ_CP166679.1"/>
</dbReference>
<gene>
    <name evidence="1" type="ORF">ACFS1K_08795</name>
</gene>
<reference evidence="2" key="1">
    <citation type="journal article" date="2019" name="Int. J. Syst. Evol. Microbiol.">
        <title>The Global Catalogue of Microorganisms (GCM) 10K type strain sequencing project: providing services to taxonomists for standard genome sequencing and annotation.</title>
        <authorList>
            <consortium name="The Broad Institute Genomics Platform"/>
            <consortium name="The Broad Institute Genome Sequencing Center for Infectious Disease"/>
            <person name="Wu L."/>
            <person name="Ma J."/>
        </authorList>
    </citation>
    <scope>NUCLEOTIDE SEQUENCE [LARGE SCALE GENOMIC DNA]</scope>
    <source>
        <strain evidence="2">KCTC 52924</strain>
    </source>
</reference>